<evidence type="ECO:0000313" key="9">
    <source>
        <dbReference type="Proteomes" id="UP000006727"/>
    </source>
</evidence>
<protein>
    <recommendedName>
        <fullName evidence="10">L-arabinokinase</fullName>
    </recommendedName>
</protein>
<name>A0A2K1KEV3_PHYPA</name>
<dbReference type="PRINTS" id="PR00959">
    <property type="entry name" value="MEVGALKINASE"/>
</dbReference>
<dbReference type="SUPFAM" id="SSF55060">
    <property type="entry name" value="GHMP Kinase, C-terminal domain"/>
    <property type="match status" value="1"/>
</dbReference>
<gene>
    <name evidence="7" type="ORF">PHYPA_008685</name>
</gene>
<keyword evidence="2" id="KW-0547">Nucleotide-binding</keyword>
<dbReference type="FunCoup" id="A0A2K1KEV3">
    <property type="interactions" value="1804"/>
</dbReference>
<feature type="domain" description="GHMP kinase N-terminal" evidence="5">
    <location>
        <begin position="644"/>
        <end position="732"/>
    </location>
</feature>
<evidence type="ECO:0000259" key="5">
    <source>
        <dbReference type="Pfam" id="PF00288"/>
    </source>
</evidence>
<dbReference type="GO" id="GO:0005524">
    <property type="term" value="F:ATP binding"/>
    <property type="evidence" value="ECO:0007669"/>
    <property type="project" value="UniProtKB-KW"/>
</dbReference>
<dbReference type="InterPro" id="IPR036554">
    <property type="entry name" value="GHMP_kinase_C_sf"/>
</dbReference>
<dbReference type="InterPro" id="IPR019539">
    <property type="entry name" value="GalKase_N"/>
</dbReference>
<dbReference type="SUPFAM" id="SSF53756">
    <property type="entry name" value="UDP-Glycosyltransferase/glycogen phosphorylase"/>
    <property type="match status" value="1"/>
</dbReference>
<dbReference type="GO" id="GO:0006012">
    <property type="term" value="P:galactose metabolic process"/>
    <property type="evidence" value="ECO:0000318"/>
    <property type="project" value="GO_Central"/>
</dbReference>
<dbReference type="Gramene" id="Pp3c6_8620V3.1">
    <property type="protein sequence ID" value="Pp3c6_8620V3.1"/>
    <property type="gene ID" value="Pp3c6_8620"/>
</dbReference>
<dbReference type="InterPro" id="IPR014721">
    <property type="entry name" value="Ribsml_uS5_D2-typ_fold_subgr"/>
</dbReference>
<evidence type="ECO:0000256" key="1">
    <source>
        <dbReference type="ARBA" id="ARBA00022679"/>
    </source>
</evidence>
<keyword evidence="4" id="KW-0067">ATP-binding</keyword>
<dbReference type="Pfam" id="PF00288">
    <property type="entry name" value="GHMP_kinases_N"/>
    <property type="match status" value="1"/>
</dbReference>
<dbReference type="PaxDb" id="3218-PP1S386_19V6.1"/>
<dbReference type="Pfam" id="PF10509">
    <property type="entry name" value="GalKase_gal_bdg"/>
    <property type="match status" value="1"/>
</dbReference>
<dbReference type="InterPro" id="IPR020568">
    <property type="entry name" value="Ribosomal_Su5_D2-typ_SF"/>
</dbReference>
<dbReference type="EnsemblPlants" id="Pp3c6_8620V3.1">
    <property type="protein sequence ID" value="Pp3c6_8620V3.1"/>
    <property type="gene ID" value="Pp3c6_8620"/>
</dbReference>
<evidence type="ECO:0000313" key="7">
    <source>
        <dbReference type="EMBL" id="PNR52311.1"/>
    </source>
</evidence>
<dbReference type="GO" id="GO:0004335">
    <property type="term" value="F:galactokinase activity"/>
    <property type="evidence" value="ECO:0000318"/>
    <property type="project" value="GO_Central"/>
</dbReference>
<feature type="domain" description="Galactokinase N-terminal" evidence="6">
    <location>
        <begin position="527"/>
        <end position="566"/>
    </location>
</feature>
<dbReference type="GO" id="GO:0005829">
    <property type="term" value="C:cytosol"/>
    <property type="evidence" value="ECO:0000318"/>
    <property type="project" value="GO_Central"/>
</dbReference>
<dbReference type="FunFam" id="3.40.50.2000:FF:000142">
    <property type="entry name" value="L-arabinokinase"/>
    <property type="match status" value="1"/>
</dbReference>
<accession>A0A2K1KEV3</accession>
<dbReference type="EnsemblPlants" id="Pp3c6_8620V3.2">
    <property type="protein sequence ID" value="Pp3c6_8620V3.2"/>
    <property type="gene ID" value="Pp3c6_8620"/>
</dbReference>
<dbReference type="AlphaFoldDB" id="A0A2K1KEV3"/>
<dbReference type="Gramene" id="Pp3c6_8620V3.2">
    <property type="protein sequence ID" value="Pp3c6_8620V3.2"/>
    <property type="gene ID" value="Pp3c6_8620"/>
</dbReference>
<keyword evidence="9" id="KW-1185">Reference proteome</keyword>
<evidence type="ECO:0000256" key="4">
    <source>
        <dbReference type="ARBA" id="ARBA00022840"/>
    </source>
</evidence>
<sequence>MGESLVFAYYVTGHGLGHSTRVVEVARHLCLAGHEVHIVTAAPEFVFKRDITSPKLHIRKVLLDCGAVQSDALTVDCQGSLEQYSRTAVLNRDALLATEVEWLKSVQVNLVATDIVPIACKAAAEAGIPSVCVSNFSWDFIYSEYVTVAGKHHQSVVWQIAEDYSHSLFLIRLPGYCPMPAFRDVIDVPLVVRSVRRSREQVRKDFGVSEDVKVLLFNFGGQVVLSNKSTCCNLTFTLRNVLSDIWTIVWLLKSSMQGGPSKTSICLQAGYVRKVCGAPAEQELGSNFTRLDRDIYVPDLIGASDCMLGKIGYGTVSETLACKVPLVFVRRDHFNEEPFLRKMLEFYRGGVEMNRRDFLSGRWVAYLERALIIKPCFNGSINGGKVAATLLEDAARGKADTIKPQSGARRLRDAIVFGFQLQRHPGREVDIPDWYGPNETRLGLLPAKKSVDTVTLGIQGAPPPPELRVDDFEVLEGDVHGLPDTLQFLRTLAHLDEEGDVRASDLADMPQLRERLAAGGLFRWEEDLFVARAPGRLDVMGGIADYSGSLVLQMPIKEACHVAVQRSPPTQQRLWKHIKTRVSAQGAAAKPVLCIVSFGSDTVNRAPTFDMDLSDFMDSNGGPISYEAARQYFEQDLSQKWAAYVAGTILVLMRELGISFHDSISILVSSDVPEGKGLSSSAALEVATMSAIAAAYGLKINSRDLAFLCQKVENHVVGAPCGVMDQMASACGEANKLLAMVCQPAEVKGHVNIPLHIQIWGIDSGIRHSVRVFSVGGADYGSVRVGAFMGRRIIQRTASKQCEGLKALSTAAEEFEDPEFAMSERDSKEQYLCNIPPHRLEGEYANVLPVQIRGDIFVDTYGSHNDPVTKIDPSQMYAVKAPTAHPIYEDFRVKSFAVALTAADSDAQLEYLGELMFQSHYSYSKCGLGSHGTDRLVALVKHTKQKAQFDGASLFGAKITGGGCGGTVCVLGRAGVRSSDQIMKIQESYKAATGHHPYIFEGSSMGAGQFGFLRVHRRNKC</sequence>
<reference evidence="7 9" key="1">
    <citation type="journal article" date="2008" name="Science">
        <title>The Physcomitrella genome reveals evolutionary insights into the conquest of land by plants.</title>
        <authorList>
            <person name="Rensing S."/>
            <person name="Lang D."/>
            <person name="Zimmer A."/>
            <person name="Terry A."/>
            <person name="Salamov A."/>
            <person name="Shapiro H."/>
            <person name="Nishiyama T."/>
            <person name="Perroud P.-F."/>
            <person name="Lindquist E."/>
            <person name="Kamisugi Y."/>
            <person name="Tanahashi T."/>
            <person name="Sakakibara K."/>
            <person name="Fujita T."/>
            <person name="Oishi K."/>
            <person name="Shin-I T."/>
            <person name="Kuroki Y."/>
            <person name="Toyoda A."/>
            <person name="Suzuki Y."/>
            <person name="Hashimoto A."/>
            <person name="Yamaguchi K."/>
            <person name="Sugano A."/>
            <person name="Kohara Y."/>
            <person name="Fujiyama A."/>
            <person name="Anterola A."/>
            <person name="Aoki S."/>
            <person name="Ashton N."/>
            <person name="Barbazuk W.B."/>
            <person name="Barker E."/>
            <person name="Bennetzen J."/>
            <person name="Bezanilla M."/>
            <person name="Blankenship R."/>
            <person name="Cho S.H."/>
            <person name="Dutcher S."/>
            <person name="Estelle M."/>
            <person name="Fawcett J.A."/>
            <person name="Gundlach H."/>
            <person name="Hanada K."/>
            <person name="Heyl A."/>
            <person name="Hicks K.A."/>
            <person name="Hugh J."/>
            <person name="Lohr M."/>
            <person name="Mayer K."/>
            <person name="Melkozernov A."/>
            <person name="Murata T."/>
            <person name="Nelson D."/>
            <person name="Pils B."/>
            <person name="Prigge M."/>
            <person name="Reiss B."/>
            <person name="Renner T."/>
            <person name="Rombauts S."/>
            <person name="Rushton P."/>
            <person name="Sanderfoot A."/>
            <person name="Schween G."/>
            <person name="Shiu S.-H."/>
            <person name="Stueber K."/>
            <person name="Theodoulou F.L."/>
            <person name="Tu H."/>
            <person name="Van de Peer Y."/>
            <person name="Verrier P.J."/>
            <person name="Waters E."/>
            <person name="Wood A."/>
            <person name="Yang L."/>
            <person name="Cove D."/>
            <person name="Cuming A."/>
            <person name="Hasebe M."/>
            <person name="Lucas S."/>
            <person name="Mishler D.B."/>
            <person name="Reski R."/>
            <person name="Grigoriev I."/>
            <person name="Quatrano R.S."/>
            <person name="Boore J.L."/>
        </authorList>
    </citation>
    <scope>NUCLEOTIDE SEQUENCE [LARGE SCALE GENOMIC DNA]</scope>
    <source>
        <strain evidence="8 9">cv. Gransden 2004</strain>
    </source>
</reference>
<reference evidence="8" key="3">
    <citation type="submission" date="2020-12" db="UniProtKB">
        <authorList>
            <consortium name="EnsemblPlants"/>
        </authorList>
    </citation>
    <scope>IDENTIFICATION</scope>
</reference>
<dbReference type="Gene3D" id="3.40.50.2000">
    <property type="entry name" value="Glycogen Phosphorylase B"/>
    <property type="match status" value="2"/>
</dbReference>
<organism evidence="7">
    <name type="scientific">Physcomitrium patens</name>
    <name type="common">Spreading-leaved earth moss</name>
    <name type="synonym">Physcomitrella patens</name>
    <dbReference type="NCBI Taxonomy" id="3218"/>
    <lineage>
        <taxon>Eukaryota</taxon>
        <taxon>Viridiplantae</taxon>
        <taxon>Streptophyta</taxon>
        <taxon>Embryophyta</taxon>
        <taxon>Bryophyta</taxon>
        <taxon>Bryophytina</taxon>
        <taxon>Bryopsida</taxon>
        <taxon>Funariidae</taxon>
        <taxon>Funariales</taxon>
        <taxon>Funariaceae</taxon>
        <taxon>Physcomitrium</taxon>
    </lineage>
</organism>
<evidence type="ECO:0000256" key="2">
    <source>
        <dbReference type="ARBA" id="ARBA00022741"/>
    </source>
</evidence>
<dbReference type="FunFam" id="3.30.230.10:FF:000037">
    <property type="entry name" value="L-arabinokinase"/>
    <property type="match status" value="1"/>
</dbReference>
<dbReference type="InterPro" id="IPR006203">
    <property type="entry name" value="GHMP_knse_ATP-bd_CS"/>
</dbReference>
<dbReference type="PANTHER" id="PTHR38134">
    <property type="entry name" value="SLR1395 PROTEIN"/>
    <property type="match status" value="1"/>
</dbReference>
<dbReference type="Gene3D" id="3.30.230.10">
    <property type="match status" value="1"/>
</dbReference>
<dbReference type="EMBL" id="ABEU02000006">
    <property type="protein sequence ID" value="PNR52311.1"/>
    <property type="molecule type" value="Genomic_DNA"/>
</dbReference>
<evidence type="ECO:0008006" key="10">
    <source>
        <dbReference type="Google" id="ProtNLM"/>
    </source>
</evidence>
<dbReference type="PROSITE" id="PS00627">
    <property type="entry name" value="GHMP_KINASES_ATP"/>
    <property type="match status" value="1"/>
</dbReference>
<dbReference type="InParanoid" id="A0A2K1KEV3"/>
<evidence type="ECO:0000259" key="6">
    <source>
        <dbReference type="Pfam" id="PF10509"/>
    </source>
</evidence>
<reference evidence="7 9" key="2">
    <citation type="journal article" date="2018" name="Plant J.">
        <title>The Physcomitrella patens chromosome-scale assembly reveals moss genome structure and evolution.</title>
        <authorList>
            <person name="Lang D."/>
            <person name="Ullrich K.K."/>
            <person name="Murat F."/>
            <person name="Fuchs J."/>
            <person name="Jenkins J."/>
            <person name="Haas F.B."/>
            <person name="Piednoel M."/>
            <person name="Gundlach H."/>
            <person name="Van Bel M."/>
            <person name="Meyberg R."/>
            <person name="Vives C."/>
            <person name="Morata J."/>
            <person name="Symeonidi A."/>
            <person name="Hiss M."/>
            <person name="Muchero W."/>
            <person name="Kamisugi Y."/>
            <person name="Saleh O."/>
            <person name="Blanc G."/>
            <person name="Decker E.L."/>
            <person name="van Gessel N."/>
            <person name="Grimwood J."/>
            <person name="Hayes R.D."/>
            <person name="Graham S.W."/>
            <person name="Gunter L.E."/>
            <person name="McDaniel S.F."/>
            <person name="Hoernstein S.N.W."/>
            <person name="Larsson A."/>
            <person name="Li F.W."/>
            <person name="Perroud P.F."/>
            <person name="Phillips J."/>
            <person name="Ranjan P."/>
            <person name="Rokshar D.S."/>
            <person name="Rothfels C.J."/>
            <person name="Schneider L."/>
            <person name="Shu S."/>
            <person name="Stevenson D.W."/>
            <person name="Thummler F."/>
            <person name="Tillich M."/>
            <person name="Villarreal Aguilar J.C."/>
            <person name="Widiez T."/>
            <person name="Wong G.K."/>
            <person name="Wymore A."/>
            <person name="Zhang Y."/>
            <person name="Zimmer A.D."/>
            <person name="Quatrano R.S."/>
            <person name="Mayer K.F.X."/>
            <person name="Goodstein D."/>
            <person name="Casacuberta J.M."/>
            <person name="Vandepoele K."/>
            <person name="Reski R."/>
            <person name="Cuming A.C."/>
            <person name="Tuskan G.A."/>
            <person name="Maumus F."/>
            <person name="Salse J."/>
            <person name="Schmutz J."/>
            <person name="Rensing S.A."/>
        </authorList>
    </citation>
    <scope>NUCLEOTIDE SEQUENCE [LARGE SCALE GENOMIC DNA]</scope>
    <source>
        <strain evidence="8 9">cv. Gransden 2004</strain>
    </source>
</reference>
<dbReference type="InterPro" id="IPR006204">
    <property type="entry name" value="GHMP_kinase_N_dom"/>
</dbReference>
<dbReference type="PANTHER" id="PTHR38134:SF2">
    <property type="entry name" value="GALACTOKINASE"/>
    <property type="match status" value="1"/>
</dbReference>
<proteinExistence type="predicted"/>
<dbReference type="STRING" id="3218.A0A2K1KEV3"/>
<dbReference type="Gene3D" id="3.30.70.890">
    <property type="entry name" value="GHMP kinase, C-terminal domain"/>
    <property type="match status" value="1"/>
</dbReference>
<dbReference type="InterPro" id="IPR053205">
    <property type="entry name" value="GHMP_kinase_L-arabinokinase"/>
</dbReference>
<dbReference type="FunFam" id="3.30.70.890:FF:000008">
    <property type="entry name" value="L-arabinokinase"/>
    <property type="match status" value="1"/>
</dbReference>
<evidence type="ECO:0000256" key="3">
    <source>
        <dbReference type="ARBA" id="ARBA00022777"/>
    </source>
</evidence>
<dbReference type="SUPFAM" id="SSF54211">
    <property type="entry name" value="Ribosomal protein S5 domain 2-like"/>
    <property type="match status" value="1"/>
</dbReference>
<dbReference type="Proteomes" id="UP000006727">
    <property type="component" value="Chromosome 6"/>
</dbReference>
<keyword evidence="1" id="KW-0808">Transferase</keyword>
<evidence type="ECO:0000313" key="8">
    <source>
        <dbReference type="EnsemblPlants" id="Pp3c6_8620V3.1"/>
    </source>
</evidence>
<keyword evidence="3" id="KW-0418">Kinase</keyword>